<name>A0A0B6YLC9_9EUPU</name>
<accession>A0A0B6YLC9</accession>
<proteinExistence type="predicted"/>
<protein>
    <submittedName>
        <fullName evidence="2">Uncharacterized protein</fullName>
    </submittedName>
</protein>
<gene>
    <name evidence="2" type="primary">ORF29071</name>
</gene>
<sequence length="107" mass="12593">KGTRQPKWTEDELQKLKDAFDIHSNSDYPINEIMKTLNTDKSKRVVIAKIIDLGLVHDKKQLLKQKSSRGKRNGRNQDSSDEEEERVFSETNLRREHNRTTEQQDND</sequence>
<reference evidence="2" key="1">
    <citation type="submission" date="2014-12" db="EMBL/GenBank/DDBJ databases">
        <title>Insight into the proteome of Arion vulgaris.</title>
        <authorList>
            <person name="Aradska J."/>
            <person name="Bulat T."/>
            <person name="Smidak R."/>
            <person name="Sarate P."/>
            <person name="Gangsoo J."/>
            <person name="Sialana F."/>
            <person name="Bilban M."/>
            <person name="Lubec G."/>
        </authorList>
    </citation>
    <scope>NUCLEOTIDE SEQUENCE</scope>
    <source>
        <tissue evidence="2">Skin</tissue>
    </source>
</reference>
<dbReference type="EMBL" id="HACG01010144">
    <property type="protein sequence ID" value="CEK57009.1"/>
    <property type="molecule type" value="Transcribed_RNA"/>
</dbReference>
<feature type="non-terminal residue" evidence="2">
    <location>
        <position position="107"/>
    </location>
</feature>
<feature type="region of interest" description="Disordered" evidence="1">
    <location>
        <begin position="62"/>
        <end position="107"/>
    </location>
</feature>
<organism evidence="2">
    <name type="scientific">Arion vulgaris</name>
    <dbReference type="NCBI Taxonomy" id="1028688"/>
    <lineage>
        <taxon>Eukaryota</taxon>
        <taxon>Metazoa</taxon>
        <taxon>Spiralia</taxon>
        <taxon>Lophotrochozoa</taxon>
        <taxon>Mollusca</taxon>
        <taxon>Gastropoda</taxon>
        <taxon>Heterobranchia</taxon>
        <taxon>Euthyneura</taxon>
        <taxon>Panpulmonata</taxon>
        <taxon>Eupulmonata</taxon>
        <taxon>Stylommatophora</taxon>
        <taxon>Helicina</taxon>
        <taxon>Arionoidea</taxon>
        <taxon>Arionidae</taxon>
        <taxon>Arion</taxon>
    </lineage>
</organism>
<evidence type="ECO:0000256" key="1">
    <source>
        <dbReference type="SAM" id="MobiDB-lite"/>
    </source>
</evidence>
<evidence type="ECO:0000313" key="2">
    <source>
        <dbReference type="EMBL" id="CEK57009.1"/>
    </source>
</evidence>
<dbReference type="AlphaFoldDB" id="A0A0B6YLC9"/>
<feature type="compositionally biased region" description="Basic residues" evidence="1">
    <location>
        <begin position="62"/>
        <end position="74"/>
    </location>
</feature>
<feature type="compositionally biased region" description="Basic and acidic residues" evidence="1">
    <location>
        <begin position="86"/>
        <end position="107"/>
    </location>
</feature>
<feature type="non-terminal residue" evidence="2">
    <location>
        <position position="1"/>
    </location>
</feature>